<dbReference type="RefSeq" id="WP_210885696.1">
    <property type="nucleotide sequence ID" value="NZ_CAKJVE010000001.1"/>
</dbReference>
<dbReference type="SUPFAM" id="SSF55811">
    <property type="entry name" value="Nudix"/>
    <property type="match status" value="1"/>
</dbReference>
<evidence type="ECO:0000256" key="1">
    <source>
        <dbReference type="ARBA" id="ARBA00001946"/>
    </source>
</evidence>
<reference evidence="5" key="2">
    <citation type="submission" date="2022-10" db="EMBL/GenBank/DDBJ databases">
        <authorList>
            <person name="Aires J."/>
            <person name="Mesa V."/>
        </authorList>
    </citation>
    <scope>NUCLEOTIDE SEQUENCE</scope>
    <source>
        <strain evidence="5">Clostridium neonatale JD116</strain>
    </source>
</reference>
<protein>
    <submittedName>
        <fullName evidence="4">ADP-ribose pyrophosphatase</fullName>
        <ecNumber evidence="4">3.6.1.13</ecNumber>
    </submittedName>
    <submittedName>
        <fullName evidence="5">NUDIX hydrolase</fullName>
    </submittedName>
</protein>
<dbReference type="Gene3D" id="3.90.79.10">
    <property type="entry name" value="Nucleoside Triphosphate Pyrophosphohydrolase"/>
    <property type="match status" value="1"/>
</dbReference>
<dbReference type="GO" id="GO:0047631">
    <property type="term" value="F:ADP-ribose diphosphatase activity"/>
    <property type="evidence" value="ECO:0007669"/>
    <property type="project" value="UniProtKB-EC"/>
</dbReference>
<dbReference type="EC" id="3.6.1.13" evidence="4"/>
<accession>A0AA86MKZ5</accession>
<dbReference type="GO" id="GO:0019693">
    <property type="term" value="P:ribose phosphate metabolic process"/>
    <property type="evidence" value="ECO:0007669"/>
    <property type="project" value="TreeGrafter"/>
</dbReference>
<gene>
    <name evidence="5" type="ORF">CNEO2_540050</name>
    <name evidence="4" type="ORF">CNEO_10126</name>
</gene>
<feature type="domain" description="Nudix hydrolase" evidence="3">
    <location>
        <begin position="28"/>
        <end position="158"/>
    </location>
</feature>
<dbReference type="PANTHER" id="PTHR11839:SF18">
    <property type="entry name" value="NUDIX HYDROLASE DOMAIN-CONTAINING PROTEIN"/>
    <property type="match status" value="1"/>
</dbReference>
<sequence>MKKQNDILYSNEFLDIEMINPNYPFLMVKKRGAVTVPYDKKGNIYMLHKWRPNVGSYYEVPRGFVENDEAFETDALRELLEETGMKATKLDFLGNVQPDTGLMANSVKMYALLVEEEEDFAYYDCFDKELCKVVKVPQSDLNELIVDGKIICSYTLSSVFVFKEKLGKLF</sequence>
<organism evidence="4 6">
    <name type="scientific">Clostridium neonatale</name>
    <dbReference type="NCBI Taxonomy" id="137838"/>
    <lineage>
        <taxon>Bacteria</taxon>
        <taxon>Bacillati</taxon>
        <taxon>Bacillota</taxon>
        <taxon>Clostridia</taxon>
        <taxon>Eubacteriales</taxon>
        <taxon>Clostridiaceae</taxon>
        <taxon>Clostridium</taxon>
    </lineage>
</organism>
<evidence type="ECO:0000313" key="6">
    <source>
        <dbReference type="Proteomes" id="UP000789738"/>
    </source>
</evidence>
<dbReference type="EMBL" id="CAKJVE010000001">
    <property type="protein sequence ID" value="CAG9701592.1"/>
    <property type="molecule type" value="Genomic_DNA"/>
</dbReference>
<evidence type="ECO:0000313" key="5">
    <source>
        <dbReference type="EMBL" id="CAI3654201.1"/>
    </source>
</evidence>
<comment type="cofactor">
    <cofactor evidence="1">
        <name>Mg(2+)</name>
        <dbReference type="ChEBI" id="CHEBI:18420"/>
    </cofactor>
</comment>
<dbReference type="InterPro" id="IPR015797">
    <property type="entry name" value="NUDIX_hydrolase-like_dom_sf"/>
</dbReference>
<dbReference type="CDD" id="cd03424">
    <property type="entry name" value="NUDIX_ADPRase_Nudt5_UGPPase_Nudt14"/>
    <property type="match status" value="1"/>
</dbReference>
<dbReference type="Pfam" id="PF00293">
    <property type="entry name" value="NUDIX"/>
    <property type="match status" value="1"/>
</dbReference>
<evidence type="ECO:0000256" key="2">
    <source>
        <dbReference type="ARBA" id="ARBA00022801"/>
    </source>
</evidence>
<evidence type="ECO:0000313" key="4">
    <source>
        <dbReference type="EMBL" id="CAG9701592.1"/>
    </source>
</evidence>
<reference evidence="4" key="1">
    <citation type="submission" date="2021-10" db="EMBL/GenBank/DDBJ databases">
        <authorList>
            <person name="Mesa V."/>
        </authorList>
    </citation>
    <scope>NUCLEOTIDE SEQUENCE</scope>
    <source>
        <strain evidence="4">CC3_PB</strain>
    </source>
</reference>
<dbReference type="PROSITE" id="PS51462">
    <property type="entry name" value="NUDIX"/>
    <property type="match status" value="1"/>
</dbReference>
<dbReference type="AlphaFoldDB" id="A0AA86MKZ5"/>
<dbReference type="EMBL" id="CAMTCP010000253">
    <property type="protein sequence ID" value="CAI3654201.1"/>
    <property type="molecule type" value="Genomic_DNA"/>
</dbReference>
<dbReference type="Proteomes" id="UP001189143">
    <property type="component" value="Unassembled WGS sequence"/>
</dbReference>
<name>A0AA86MKZ5_9CLOT</name>
<proteinExistence type="predicted"/>
<dbReference type="GO" id="GO:0006753">
    <property type="term" value="P:nucleoside phosphate metabolic process"/>
    <property type="evidence" value="ECO:0007669"/>
    <property type="project" value="TreeGrafter"/>
</dbReference>
<dbReference type="PANTHER" id="PTHR11839">
    <property type="entry name" value="UDP/ADP-SUGAR PYROPHOSPHATASE"/>
    <property type="match status" value="1"/>
</dbReference>
<dbReference type="InterPro" id="IPR000086">
    <property type="entry name" value="NUDIX_hydrolase_dom"/>
</dbReference>
<dbReference type="Proteomes" id="UP000789738">
    <property type="component" value="Unassembled WGS sequence"/>
</dbReference>
<keyword evidence="2 4" id="KW-0378">Hydrolase</keyword>
<evidence type="ECO:0000259" key="3">
    <source>
        <dbReference type="PROSITE" id="PS51462"/>
    </source>
</evidence>
<comment type="caution">
    <text evidence="4">The sequence shown here is derived from an EMBL/GenBank/DDBJ whole genome shotgun (WGS) entry which is preliminary data.</text>
</comment>